<dbReference type="RefSeq" id="XP_070144884.1">
    <property type="nucleotide sequence ID" value="XM_070288783.1"/>
</dbReference>
<evidence type="ECO:0000256" key="1">
    <source>
        <dbReference type="ARBA" id="ARBA00004536"/>
    </source>
</evidence>
<feature type="region of interest" description="Disordered" evidence="6">
    <location>
        <begin position="485"/>
        <end position="555"/>
    </location>
</feature>
<feature type="coiled-coil region" evidence="5">
    <location>
        <begin position="365"/>
        <end position="399"/>
    </location>
</feature>
<proteinExistence type="inferred from homology"/>
<evidence type="ECO:0000256" key="4">
    <source>
        <dbReference type="ARBA" id="ARBA00023054"/>
    </source>
</evidence>
<protein>
    <submittedName>
        <fullName evidence="9">Uncharacterized protein Ccdc85</fullName>
    </submittedName>
</protein>
<dbReference type="GeneID" id="108076271"/>
<reference evidence="7" key="2">
    <citation type="submission" date="2025-05" db="UniProtKB">
        <authorList>
            <consortium name="RefSeq"/>
        </authorList>
    </citation>
    <scope>NUCLEOTIDE SEQUENCE [LARGE SCALE GENOMIC DNA]</scope>
    <source>
        <strain evidence="7">14028-0561.14</strain>
    </source>
</reference>
<dbReference type="RefSeq" id="XP_017024510.1">
    <property type="nucleotide sequence ID" value="XM_017169021.1"/>
</dbReference>
<keyword evidence="3" id="KW-0965">Cell junction</keyword>
<organism evidence="7 8">
    <name type="scientific">Drosophila kikkawai</name>
    <name type="common">Fruit fly</name>
    <dbReference type="NCBI Taxonomy" id="30033"/>
    <lineage>
        <taxon>Eukaryota</taxon>
        <taxon>Metazoa</taxon>
        <taxon>Ecdysozoa</taxon>
        <taxon>Arthropoda</taxon>
        <taxon>Hexapoda</taxon>
        <taxon>Insecta</taxon>
        <taxon>Pterygota</taxon>
        <taxon>Neoptera</taxon>
        <taxon>Endopterygota</taxon>
        <taxon>Diptera</taxon>
        <taxon>Brachycera</taxon>
        <taxon>Muscomorpha</taxon>
        <taxon>Ephydroidea</taxon>
        <taxon>Drosophilidae</taxon>
        <taxon>Drosophila</taxon>
        <taxon>Sophophora</taxon>
    </lineage>
</organism>
<dbReference type="PANTHER" id="PTHR13546:SF15">
    <property type="entry name" value="CCDC85"/>
    <property type="match status" value="1"/>
</dbReference>
<dbReference type="Pfam" id="PF10226">
    <property type="entry name" value="CCDC85"/>
    <property type="match status" value="1"/>
</dbReference>
<dbReference type="GO" id="GO:0005912">
    <property type="term" value="C:adherens junction"/>
    <property type="evidence" value="ECO:0007669"/>
    <property type="project" value="UniProtKB-SubCell"/>
</dbReference>
<evidence type="ECO:0000256" key="2">
    <source>
        <dbReference type="ARBA" id="ARBA00009052"/>
    </source>
</evidence>
<feature type="compositionally biased region" description="Low complexity" evidence="6">
    <location>
        <begin position="490"/>
        <end position="555"/>
    </location>
</feature>
<feature type="compositionally biased region" description="Low complexity" evidence="6">
    <location>
        <begin position="83"/>
        <end position="141"/>
    </location>
</feature>
<feature type="region of interest" description="Disordered" evidence="6">
    <location>
        <begin position="161"/>
        <end position="228"/>
    </location>
</feature>
<dbReference type="OMA" id="QRRSFHY"/>
<evidence type="ECO:0000256" key="5">
    <source>
        <dbReference type="SAM" id="Coils"/>
    </source>
</evidence>
<feature type="region of interest" description="Disordered" evidence="6">
    <location>
        <begin position="247"/>
        <end position="304"/>
    </location>
</feature>
<evidence type="ECO:0000313" key="8">
    <source>
        <dbReference type="RefSeq" id="XP_017024510.1"/>
    </source>
</evidence>
<dbReference type="PANTHER" id="PTHR13546">
    <property type="entry name" value="RE60986P"/>
    <property type="match status" value="1"/>
</dbReference>
<evidence type="ECO:0000256" key="3">
    <source>
        <dbReference type="ARBA" id="ARBA00022949"/>
    </source>
</evidence>
<dbReference type="OrthoDB" id="10056395at2759"/>
<dbReference type="Proteomes" id="UP001652661">
    <property type="component" value="Chromosome 2L"/>
</dbReference>
<feature type="compositionally biased region" description="Low complexity" evidence="6">
    <location>
        <begin position="168"/>
        <end position="197"/>
    </location>
</feature>
<evidence type="ECO:0000313" key="7">
    <source>
        <dbReference type="Proteomes" id="UP001652661"/>
    </source>
</evidence>
<name>A0A6P4I8Q2_DROKI</name>
<dbReference type="InterPro" id="IPR019359">
    <property type="entry name" value="CCDC85"/>
</dbReference>
<comment type="similarity">
    <text evidence="2">Belongs to the CCDC85 family.</text>
</comment>
<feature type="region of interest" description="Disordered" evidence="6">
    <location>
        <begin position="1"/>
        <end position="41"/>
    </location>
</feature>
<gene>
    <name evidence="8" type="primary">LOC108076271</name>
    <name evidence="9" type="synonym">Ccdc85</name>
</gene>
<dbReference type="AlphaFoldDB" id="A0A6P4I8Q2"/>
<feature type="coiled-coil region" evidence="5">
    <location>
        <begin position="305"/>
        <end position="339"/>
    </location>
</feature>
<sequence length="639" mass="70830">MSGNQQQQQQQQQQLQQAQQKSLTNTAATSATTNGASTLNNNLIKINSVDKIIGKAQAAAQAINKHQQQQQHIHQRRSLLPGTTTTSAAAAPTPHQQHSTQQQSGTPTPAAQSPAQKQQQQQSHQLQTVATIHQQHSTQQQQHHHQALTSRLPIQQQSAKELPNLASQQQQQQQPPQQRRSFYQLQQQQQTLRSPQLKTPAPAHSIPPRYQPPPQPGTGILKPHLPIKYPPDIPQLSSIYIPDSIKQQQHSRYLQHQTGAKGGQGQAQDMLKFVRKPDQEHPSPNASVTSSGTGIPSTNGGGRLTAEQNRQLQSLVNELRALKEQNQRLLDDNQELRDLCCFLDDDRQKGRKLAREWQRFGRYTASVMRQEVAAYQNKLRQLDDKQQELITDNLELKELCLYLDEERAHVAANALCAGCGAATRNALRDDGDGSSSSTNADETITALRNYAEQRQLPQDLRHAHTLNDQTLQYVRSLERRIQQLEEERTTPTAHLQTTTATTTPTPQNTPTPMGTSAATPTPTAPAKSAPSPHHHQQQPQHQHPQQTQQQQQDIVAAAAAAAAAIQLPEPIAGRPEAVVRALQVLEVREQLERDRLGNLAGSALDQMDDGEKALVREMCNVVWRKLEGSPHGPAALEPL</sequence>
<evidence type="ECO:0000313" key="9">
    <source>
        <dbReference type="RefSeq" id="XP_070144884.1"/>
    </source>
</evidence>
<evidence type="ECO:0000256" key="6">
    <source>
        <dbReference type="SAM" id="MobiDB-lite"/>
    </source>
</evidence>
<feature type="region of interest" description="Disordered" evidence="6">
    <location>
        <begin position="83"/>
        <end position="149"/>
    </location>
</feature>
<reference evidence="8" key="1">
    <citation type="submission" date="2025-04" db="UniProtKB">
        <authorList>
            <consortium name="RefSeq"/>
        </authorList>
    </citation>
    <scope>IDENTIFICATION</scope>
    <source>
        <strain evidence="7 9">14028-0561.14</strain>
        <tissue evidence="9">Whole fly</tissue>
    </source>
</reference>
<keyword evidence="7" id="KW-1185">Reference proteome</keyword>
<keyword evidence="4 5" id="KW-0175">Coiled coil</keyword>
<comment type="subcellular location">
    <subcellularLocation>
        <location evidence="1">Cell junction</location>
        <location evidence="1">Adherens junction</location>
    </subcellularLocation>
</comment>
<feature type="compositionally biased region" description="Polar residues" evidence="6">
    <location>
        <begin position="282"/>
        <end position="298"/>
    </location>
</feature>
<accession>A0A6P4I8Q2</accession>